<evidence type="ECO:0000313" key="3">
    <source>
        <dbReference type="EMBL" id="CAF3411905.1"/>
    </source>
</evidence>
<evidence type="ECO:0000313" key="4">
    <source>
        <dbReference type="EMBL" id="CAF4504510.1"/>
    </source>
</evidence>
<sequence length="1136" mass="133927">MVTTNINSIMDAQPHLLAQGLSGRQQPSLPPPITTKKQRKKCHGNLKLQRFKKKCRKRGLTKEEIEKLIDQHNHTDKDVIETEQMEVTTNSNNQIIGDITTATQSNKRKHHTTSTSSQRSISHPLTKRIKKNKSSQIRITSIKPNYRLPIYLKVHPNLLFRTLRLQLKHSLKKKNERRFLHHQLQLLDQQCRLILQQNLWQSYLALGSEHQSWPNQVIKMAKTNQHELCQKFVKERLHDINLKSDQCTADLAIQFQSCPTTLLPLQMTLDQNLQEFFQLQQNYLSNKMKHQLTRYKESIREKELYQALFTYSLTNDQKNALDKLLNLHETQLQCYEEFQKLEARVSIDFLPPNFDKLECFIAFDHYFPLIKDNIAVEFKQKRYKLIQEAKRIFLNIYIEDYESKIQEYEDQYQRELHKFQFMSSSYSSMNNGTTTILYNDFIHYINTRTNRTKQEIFYEKIPIYRKQLLRQYQRLGSKAKMVPVRPNVIVDLIYHPFTVTQLSYLSRGPTYIRPNPSAFYPKKYQEKRINKEHDDAMKKLKEFMSNNTDLPKLPLNASLYNLYSDRLRSYLTHSYMTPLPLADQIRALRELKIVQSIRRKLKKHKLILRVTDKSGVLHIGRAIDYDRKAAEYRQKTGAYEELTSNPYDDIFRIVCRSLNQLQAMKKIKEFQRRKLISNRDKTELAYMYFLPKPHKNDTPLRPIENTIHAATKQISHFLDKLIRPLFDRFARHTTIVDGADLLDRLNKYIQNDYFRSTTLFVTFDIKNLYTMLPQKESLAILSDFLHTHGCEKVNGISIDTIVELARIVLQNNAFVSNNKFYRQTIGGAMGSPFTLTLANIFMWDWERKTILPNLASHEVYGRYIDDVFLTFNESEEKVKRLLEEANKFHPNIKLEYHIGKSIPFLDVLLRNNNGILESAIYHKPSAEPTVVSFLSDHPRHVFRNVVQTALTRAVRYSSTFELFNHERRAIRLMLLYNHYPSVYIDEQFRLFFAEYLSSSSTALLPLITDESQFLALRHKLLTQPTARQTQVATSVAKVDLIQASQHVTQRNIELMEASVKRKDNKFKANIFVHFIHEARLKGLAREIHLIHDSFFKNTIYRDVRLVVGHRNNSNIEFELSRKRPASSILKDPLRKK</sequence>
<accession>A0A820VPJ8</accession>
<feature type="region of interest" description="Disordered" evidence="1">
    <location>
        <begin position="103"/>
        <end position="123"/>
    </location>
</feature>
<dbReference type="Proteomes" id="UP000663848">
    <property type="component" value="Unassembled WGS sequence"/>
</dbReference>
<feature type="domain" description="Reverse transcriptase" evidence="2">
    <location>
        <begin position="671"/>
        <end position="920"/>
    </location>
</feature>
<dbReference type="PANTHER" id="PTHR21301">
    <property type="entry name" value="REVERSE TRANSCRIPTASE"/>
    <property type="match status" value="1"/>
</dbReference>
<dbReference type="PANTHER" id="PTHR21301:SF10">
    <property type="entry name" value="REVERSE TRANSCRIPTASE DOMAIN-CONTAINING PROTEIN"/>
    <property type="match status" value="1"/>
</dbReference>
<dbReference type="PROSITE" id="PS50878">
    <property type="entry name" value="RT_POL"/>
    <property type="match status" value="1"/>
</dbReference>
<feature type="compositionally biased region" description="Polar residues" evidence="1">
    <location>
        <begin position="113"/>
        <end position="123"/>
    </location>
</feature>
<comment type="caution">
    <text evidence="4">The sequence shown here is derived from an EMBL/GenBank/DDBJ whole genome shotgun (WGS) entry which is preliminary data.</text>
</comment>
<dbReference type="InterPro" id="IPR000477">
    <property type="entry name" value="RT_dom"/>
</dbReference>
<name>A0A820VPJ8_9BILA</name>
<dbReference type="InterPro" id="IPR058912">
    <property type="entry name" value="HTH_animal"/>
</dbReference>
<reference evidence="4" key="1">
    <citation type="submission" date="2021-02" db="EMBL/GenBank/DDBJ databases">
        <authorList>
            <person name="Nowell W R."/>
        </authorList>
    </citation>
    <scope>NUCLEOTIDE SEQUENCE</scope>
</reference>
<proteinExistence type="predicted"/>
<evidence type="ECO:0000259" key="2">
    <source>
        <dbReference type="PROSITE" id="PS50878"/>
    </source>
</evidence>
<protein>
    <recommendedName>
        <fullName evidence="2">Reverse transcriptase domain-containing protein</fullName>
    </recommendedName>
</protein>
<dbReference type="AlphaFoldDB" id="A0A820VPJ8"/>
<dbReference type="Pfam" id="PF26215">
    <property type="entry name" value="HTH_animal"/>
    <property type="match status" value="1"/>
</dbReference>
<dbReference type="Proteomes" id="UP000663872">
    <property type="component" value="Unassembled WGS sequence"/>
</dbReference>
<evidence type="ECO:0000313" key="5">
    <source>
        <dbReference type="Proteomes" id="UP000663848"/>
    </source>
</evidence>
<dbReference type="EMBL" id="CAJNYT010001464">
    <property type="protein sequence ID" value="CAF3411905.1"/>
    <property type="molecule type" value="Genomic_DNA"/>
</dbReference>
<evidence type="ECO:0000256" key="1">
    <source>
        <dbReference type="SAM" id="MobiDB-lite"/>
    </source>
</evidence>
<gene>
    <name evidence="3" type="ORF">GRG538_LOCUS10989</name>
    <name evidence="4" type="ORF">QYT958_LOCUS4959</name>
</gene>
<organism evidence="4 5">
    <name type="scientific">Rotaria socialis</name>
    <dbReference type="NCBI Taxonomy" id="392032"/>
    <lineage>
        <taxon>Eukaryota</taxon>
        <taxon>Metazoa</taxon>
        <taxon>Spiralia</taxon>
        <taxon>Gnathifera</taxon>
        <taxon>Rotifera</taxon>
        <taxon>Eurotatoria</taxon>
        <taxon>Bdelloidea</taxon>
        <taxon>Philodinida</taxon>
        <taxon>Philodinidae</taxon>
        <taxon>Rotaria</taxon>
    </lineage>
</organism>
<dbReference type="EMBL" id="CAJOBR010000396">
    <property type="protein sequence ID" value="CAF4504510.1"/>
    <property type="molecule type" value="Genomic_DNA"/>
</dbReference>